<feature type="chain" id="PRO_5042832564" description="PEP-CTERM protein-sorting domain-containing protein" evidence="1">
    <location>
        <begin position="23"/>
        <end position="208"/>
    </location>
</feature>
<organism evidence="2 3">
    <name type="scientific">Rubellicoccus peritrichatus</name>
    <dbReference type="NCBI Taxonomy" id="3080537"/>
    <lineage>
        <taxon>Bacteria</taxon>
        <taxon>Pseudomonadati</taxon>
        <taxon>Verrucomicrobiota</taxon>
        <taxon>Opitutia</taxon>
        <taxon>Puniceicoccales</taxon>
        <taxon>Cerasicoccaceae</taxon>
        <taxon>Rubellicoccus</taxon>
    </lineage>
</organism>
<dbReference type="RefSeq" id="WP_317832250.1">
    <property type="nucleotide sequence ID" value="NZ_CP136920.1"/>
</dbReference>
<protein>
    <recommendedName>
        <fullName evidence="4">PEP-CTERM protein-sorting domain-containing protein</fullName>
    </recommendedName>
</protein>
<reference evidence="2 3" key="1">
    <citation type="submission" date="2023-10" db="EMBL/GenBank/DDBJ databases">
        <title>Rubellicoccus peritrichatus gen. nov., sp. nov., isolated from an algae of coral reef tank.</title>
        <authorList>
            <person name="Luo J."/>
        </authorList>
    </citation>
    <scope>NUCLEOTIDE SEQUENCE [LARGE SCALE GENOMIC DNA]</scope>
    <source>
        <strain evidence="2 3">CR14</strain>
    </source>
</reference>
<dbReference type="KEGG" id="puo:RZN69_16045"/>
<evidence type="ECO:0000313" key="2">
    <source>
        <dbReference type="EMBL" id="WOO40133.1"/>
    </source>
</evidence>
<keyword evidence="1" id="KW-0732">Signal</keyword>
<dbReference type="Proteomes" id="UP001304300">
    <property type="component" value="Chromosome"/>
</dbReference>
<dbReference type="AlphaFoldDB" id="A0AAQ3QQD8"/>
<evidence type="ECO:0000313" key="3">
    <source>
        <dbReference type="Proteomes" id="UP001304300"/>
    </source>
</evidence>
<evidence type="ECO:0000256" key="1">
    <source>
        <dbReference type="SAM" id="SignalP"/>
    </source>
</evidence>
<sequence>MKIKTALLAVCVAALLSPSTQAALQLTISSTVTFNSGTDTYGFDGSTWTFQFNSSQTNYIATFGRASVITDSASLTVSGATDPDYNGTFAITESTTTNFGSYPNPFGGFMLIGGNANLAISSFDFGPAATVSSFGLAGLPLSNPGATDPIELSDWQGASVTDTDFEIDGSDFSFDGGTVAAVVPEPRNYAILAGLAALGIVILRCRRK</sequence>
<proteinExistence type="predicted"/>
<accession>A0AAQ3QQD8</accession>
<feature type="signal peptide" evidence="1">
    <location>
        <begin position="1"/>
        <end position="22"/>
    </location>
</feature>
<gene>
    <name evidence="2" type="ORF">RZN69_16045</name>
</gene>
<keyword evidence="3" id="KW-1185">Reference proteome</keyword>
<evidence type="ECO:0008006" key="4">
    <source>
        <dbReference type="Google" id="ProtNLM"/>
    </source>
</evidence>
<name>A0AAQ3QQD8_9BACT</name>
<dbReference type="EMBL" id="CP136920">
    <property type="protein sequence ID" value="WOO40133.1"/>
    <property type="molecule type" value="Genomic_DNA"/>
</dbReference>